<feature type="domain" description="Glycosyl transferase CAP10" evidence="3">
    <location>
        <begin position="73"/>
        <end position="323"/>
    </location>
</feature>
<gene>
    <name evidence="4" type="ORF">SELMODRAFT_105631</name>
</gene>
<dbReference type="SMART" id="SM00672">
    <property type="entry name" value="CAP10"/>
    <property type="match status" value="1"/>
</dbReference>
<protein>
    <recommendedName>
        <fullName evidence="3">Glycosyl transferase CAP10 domain-containing protein</fullName>
    </recommendedName>
</protein>
<keyword evidence="2" id="KW-0808">Transferase</keyword>
<evidence type="ECO:0000256" key="2">
    <source>
        <dbReference type="ARBA" id="ARBA00022679"/>
    </source>
</evidence>
<dbReference type="OMA" id="VAHTEGH"/>
<organism evidence="5">
    <name type="scientific">Selaginella moellendorffii</name>
    <name type="common">Spikemoss</name>
    <dbReference type="NCBI Taxonomy" id="88036"/>
    <lineage>
        <taxon>Eukaryota</taxon>
        <taxon>Viridiplantae</taxon>
        <taxon>Streptophyta</taxon>
        <taxon>Embryophyta</taxon>
        <taxon>Tracheophyta</taxon>
        <taxon>Lycopodiopsida</taxon>
        <taxon>Selaginellales</taxon>
        <taxon>Selaginellaceae</taxon>
        <taxon>Selaginella</taxon>
    </lineage>
</organism>
<evidence type="ECO:0000259" key="3">
    <source>
        <dbReference type="SMART" id="SM00672"/>
    </source>
</evidence>
<dbReference type="AlphaFoldDB" id="D8RZG6"/>
<dbReference type="EMBL" id="GL377596">
    <property type="protein sequence ID" value="EFJ22149.1"/>
    <property type="molecule type" value="Genomic_DNA"/>
</dbReference>
<dbReference type="GO" id="GO:0016740">
    <property type="term" value="F:transferase activity"/>
    <property type="evidence" value="ECO:0007669"/>
    <property type="project" value="UniProtKB-KW"/>
</dbReference>
<proteinExistence type="inferred from homology"/>
<comment type="similarity">
    <text evidence="1">Belongs to the glycosyltransferase 90 family.</text>
</comment>
<dbReference type="Pfam" id="PF05686">
    <property type="entry name" value="Glyco_transf_90"/>
    <property type="match status" value="1"/>
</dbReference>
<dbReference type="eggNOG" id="KOG2458">
    <property type="taxonomic scope" value="Eukaryota"/>
</dbReference>
<dbReference type="InterPro" id="IPR006598">
    <property type="entry name" value="CAP10"/>
</dbReference>
<reference evidence="4 5" key="1">
    <citation type="journal article" date="2011" name="Science">
        <title>The Selaginella genome identifies genetic changes associated with the evolution of vascular plants.</title>
        <authorList>
            <person name="Banks J.A."/>
            <person name="Nishiyama T."/>
            <person name="Hasebe M."/>
            <person name="Bowman J.L."/>
            <person name="Gribskov M."/>
            <person name="dePamphilis C."/>
            <person name="Albert V.A."/>
            <person name="Aono N."/>
            <person name="Aoyama T."/>
            <person name="Ambrose B.A."/>
            <person name="Ashton N.W."/>
            <person name="Axtell M.J."/>
            <person name="Barker E."/>
            <person name="Barker M.S."/>
            <person name="Bennetzen J.L."/>
            <person name="Bonawitz N.D."/>
            <person name="Chapple C."/>
            <person name="Cheng C."/>
            <person name="Correa L.G."/>
            <person name="Dacre M."/>
            <person name="DeBarry J."/>
            <person name="Dreyer I."/>
            <person name="Elias M."/>
            <person name="Engstrom E.M."/>
            <person name="Estelle M."/>
            <person name="Feng L."/>
            <person name="Finet C."/>
            <person name="Floyd S.K."/>
            <person name="Frommer W.B."/>
            <person name="Fujita T."/>
            <person name="Gramzow L."/>
            <person name="Gutensohn M."/>
            <person name="Harholt J."/>
            <person name="Hattori M."/>
            <person name="Heyl A."/>
            <person name="Hirai T."/>
            <person name="Hiwatashi Y."/>
            <person name="Ishikawa M."/>
            <person name="Iwata M."/>
            <person name="Karol K.G."/>
            <person name="Koehler B."/>
            <person name="Kolukisaoglu U."/>
            <person name="Kubo M."/>
            <person name="Kurata T."/>
            <person name="Lalonde S."/>
            <person name="Li K."/>
            <person name="Li Y."/>
            <person name="Litt A."/>
            <person name="Lyons E."/>
            <person name="Manning G."/>
            <person name="Maruyama T."/>
            <person name="Michael T.P."/>
            <person name="Mikami K."/>
            <person name="Miyazaki S."/>
            <person name="Morinaga S."/>
            <person name="Murata T."/>
            <person name="Mueller-Roeber B."/>
            <person name="Nelson D.R."/>
            <person name="Obara M."/>
            <person name="Oguri Y."/>
            <person name="Olmstead R.G."/>
            <person name="Onodera N."/>
            <person name="Petersen B.L."/>
            <person name="Pils B."/>
            <person name="Prigge M."/>
            <person name="Rensing S.A."/>
            <person name="Riano-Pachon D.M."/>
            <person name="Roberts A.W."/>
            <person name="Sato Y."/>
            <person name="Scheller H.V."/>
            <person name="Schulz B."/>
            <person name="Schulz C."/>
            <person name="Shakirov E.V."/>
            <person name="Shibagaki N."/>
            <person name="Shinohara N."/>
            <person name="Shippen D.E."/>
            <person name="Soerensen I."/>
            <person name="Sotooka R."/>
            <person name="Sugimoto N."/>
            <person name="Sugita M."/>
            <person name="Sumikawa N."/>
            <person name="Tanurdzic M."/>
            <person name="Theissen G."/>
            <person name="Ulvskov P."/>
            <person name="Wakazuki S."/>
            <person name="Weng J.K."/>
            <person name="Willats W.W."/>
            <person name="Wipf D."/>
            <person name="Wolf P.G."/>
            <person name="Yang L."/>
            <person name="Zimmer A.D."/>
            <person name="Zhu Q."/>
            <person name="Mitros T."/>
            <person name="Hellsten U."/>
            <person name="Loque D."/>
            <person name="Otillar R."/>
            <person name="Salamov A."/>
            <person name="Schmutz J."/>
            <person name="Shapiro H."/>
            <person name="Lindquist E."/>
            <person name="Lucas S."/>
            <person name="Rokhsar D."/>
            <person name="Grigoriev I.V."/>
        </authorList>
    </citation>
    <scope>NUCLEOTIDE SEQUENCE [LARGE SCALE GENOMIC DNA]</scope>
</reference>
<dbReference type="KEGG" id="smo:SELMODRAFT_105631"/>
<sequence>CPDYFKWIERDLSPWKNTGISQGDLQEAKSKADFRVVIVDGKLYMERYRYCYQTRAQYTLWGIRMLLEEFPGQVPDLELMFMCGDRPQVLRKNYSSNSVKRRWPPPPLFSYCTTRDEHYDIVFPDWSFWGWPEVNIAPWTVEREKIFSGAEKIKWLQREPIAQWKGNTWMGKIRPMLVQCNSSTSILVYHQNWDEEIKNNFSSSDLSKQCSYRWYKVYVEGIGWSVSLKYVMSCGSTMLQIDPQYLEFYSRSLIPYLHFIPVRKTKICQSIQEAVEWGNTFPHKALSLGRCAQNFLQEQLTMDYVYEYMLLLLQRYAKLLKFKPVPLQGVQAMSLDSNLPWHSPSKQRLPLIPCSVC</sequence>
<evidence type="ECO:0000313" key="4">
    <source>
        <dbReference type="EMBL" id="EFJ22149.1"/>
    </source>
</evidence>
<evidence type="ECO:0000256" key="1">
    <source>
        <dbReference type="ARBA" id="ARBA00010118"/>
    </source>
</evidence>
<name>D8RZG6_SELML</name>
<dbReference type="Proteomes" id="UP000001514">
    <property type="component" value="Unassembled WGS sequence"/>
</dbReference>
<dbReference type="PANTHER" id="PTHR12203:SF35">
    <property type="entry name" value="PROTEIN O-GLUCOSYLTRANSFERASE 1"/>
    <property type="match status" value="1"/>
</dbReference>
<evidence type="ECO:0000313" key="5">
    <source>
        <dbReference type="Proteomes" id="UP000001514"/>
    </source>
</evidence>
<dbReference type="InParanoid" id="D8RZG6"/>
<dbReference type="Gramene" id="EFJ22149">
    <property type="protein sequence ID" value="EFJ22149"/>
    <property type="gene ID" value="SELMODRAFT_105631"/>
</dbReference>
<dbReference type="PANTHER" id="PTHR12203">
    <property type="entry name" value="KDEL LYS-ASP-GLU-LEU CONTAINING - RELATED"/>
    <property type="match status" value="1"/>
</dbReference>
<dbReference type="HOGENOM" id="CLU_027109_0_0_1"/>
<keyword evidence="5" id="KW-1185">Reference proteome</keyword>
<accession>D8RZG6</accession>
<dbReference type="InterPro" id="IPR051091">
    <property type="entry name" value="O-Glucosyltr/Glycosyltrsf_90"/>
</dbReference>
<feature type="non-terminal residue" evidence="4">
    <location>
        <position position="1"/>
    </location>
</feature>